<gene>
    <name evidence="3" type="ORF">Q664_08475</name>
</gene>
<dbReference type="Gene3D" id="3.30.2140.10">
    <property type="entry name" value="Arylamine N-acetyltransferase"/>
    <property type="match status" value="1"/>
</dbReference>
<dbReference type="AlphaFoldDB" id="A0A084SYF8"/>
<protein>
    <recommendedName>
        <fullName evidence="5">Acetyltransferase</fullName>
    </recommendedName>
</protein>
<proteinExistence type="inferred from homology"/>
<organism evidence="3 4">
    <name type="scientific">Archangium violaceum Cb vi76</name>
    <dbReference type="NCBI Taxonomy" id="1406225"/>
    <lineage>
        <taxon>Bacteria</taxon>
        <taxon>Pseudomonadati</taxon>
        <taxon>Myxococcota</taxon>
        <taxon>Myxococcia</taxon>
        <taxon>Myxococcales</taxon>
        <taxon>Cystobacterineae</taxon>
        <taxon>Archangiaceae</taxon>
        <taxon>Archangium</taxon>
    </lineage>
</organism>
<dbReference type="RefSeq" id="WP_043391925.1">
    <property type="nucleotide sequence ID" value="NZ_JPMI01000048.1"/>
</dbReference>
<evidence type="ECO:0000313" key="4">
    <source>
        <dbReference type="Proteomes" id="UP000028547"/>
    </source>
</evidence>
<reference evidence="3 4" key="1">
    <citation type="submission" date="2014-07" db="EMBL/GenBank/DDBJ databases">
        <title>Draft Genome Sequence of Gephyronic Acid Producer, Cystobacter violaceus Strain Cb vi76.</title>
        <authorList>
            <person name="Stevens D.C."/>
            <person name="Young J."/>
            <person name="Carmichael R."/>
            <person name="Tan J."/>
            <person name="Taylor R.E."/>
        </authorList>
    </citation>
    <scope>NUCLEOTIDE SEQUENCE [LARGE SCALE GENOMIC DNA]</scope>
    <source>
        <strain evidence="3 4">Cb vi76</strain>
    </source>
</reference>
<dbReference type="SUPFAM" id="SSF54001">
    <property type="entry name" value="Cysteine proteinases"/>
    <property type="match status" value="1"/>
</dbReference>
<dbReference type="PRINTS" id="PR01543">
    <property type="entry name" value="ANATRNSFRASE"/>
</dbReference>
<dbReference type="EMBL" id="JPMI01000048">
    <property type="protein sequence ID" value="KFA93493.1"/>
    <property type="molecule type" value="Genomic_DNA"/>
</dbReference>
<dbReference type="Proteomes" id="UP000028547">
    <property type="component" value="Unassembled WGS sequence"/>
</dbReference>
<name>A0A084SYF8_9BACT</name>
<accession>A0A084SYF8</accession>
<dbReference type="Gene3D" id="2.40.128.150">
    <property type="entry name" value="Cysteine proteinases"/>
    <property type="match status" value="1"/>
</dbReference>
<dbReference type="InterPro" id="IPR038765">
    <property type="entry name" value="Papain-like_cys_pep_sf"/>
</dbReference>
<dbReference type="GO" id="GO:0016407">
    <property type="term" value="F:acetyltransferase activity"/>
    <property type="evidence" value="ECO:0007669"/>
    <property type="project" value="InterPro"/>
</dbReference>
<evidence type="ECO:0000256" key="2">
    <source>
        <dbReference type="RuleBase" id="RU003452"/>
    </source>
</evidence>
<dbReference type="PANTHER" id="PTHR11786:SF0">
    <property type="entry name" value="ARYLAMINE N-ACETYLTRANSFERASE 4-RELATED"/>
    <property type="match status" value="1"/>
</dbReference>
<dbReference type="PANTHER" id="PTHR11786">
    <property type="entry name" value="N-HYDROXYARYLAMINE O-ACETYLTRANSFERASE"/>
    <property type="match status" value="1"/>
</dbReference>
<evidence type="ECO:0000313" key="3">
    <source>
        <dbReference type="EMBL" id="KFA93493.1"/>
    </source>
</evidence>
<sequence>MDIGQYLRRLGYEGPRAPTLETLRALHHRHLESVPFENLDVHSRRPIVLDEAAFFDKVVRRNRGGFCYELNGLFAALLRALGFQVTYLSGRVSPDGIHPSGPEFDHLVLEVSLDGSSWLVDVGFGEGFVEPPPLVPGPWDSGGLRFHLERLGEDWSLFQDVPGGTRKLLYVFSRVPRRLEEFSEMCRYHQTSPDSFFLKNTLCSLKTPTGRVTLSGNRLIVTERGQREERLLATAEDIERALLEHFGIPRGALGGAAAP</sequence>
<dbReference type="InterPro" id="IPR001447">
    <property type="entry name" value="Arylamine_N-AcTrfase"/>
</dbReference>
<dbReference type="Pfam" id="PF00797">
    <property type="entry name" value="Acetyltransf_2"/>
    <property type="match status" value="1"/>
</dbReference>
<evidence type="ECO:0000256" key="1">
    <source>
        <dbReference type="ARBA" id="ARBA00006547"/>
    </source>
</evidence>
<evidence type="ECO:0008006" key="5">
    <source>
        <dbReference type="Google" id="ProtNLM"/>
    </source>
</evidence>
<comment type="caution">
    <text evidence="3">The sequence shown here is derived from an EMBL/GenBank/DDBJ whole genome shotgun (WGS) entry which is preliminary data.</text>
</comment>
<comment type="similarity">
    <text evidence="1 2">Belongs to the arylamine N-acetyltransferase family.</text>
</comment>